<dbReference type="Proteomes" id="UP001500630">
    <property type="component" value="Unassembled WGS sequence"/>
</dbReference>
<organism evidence="1 2">
    <name type="scientific">Nonomuraea rosea</name>
    <dbReference type="NCBI Taxonomy" id="638574"/>
    <lineage>
        <taxon>Bacteria</taxon>
        <taxon>Bacillati</taxon>
        <taxon>Actinomycetota</taxon>
        <taxon>Actinomycetes</taxon>
        <taxon>Streptosporangiales</taxon>
        <taxon>Streptosporangiaceae</taxon>
        <taxon>Nonomuraea</taxon>
    </lineage>
</organism>
<sequence>MSRPARLTRYAAASNELALLSDRRLGELVDRAKVIGSGIGGVSVLLDAGGVPVFAKRIPLTDLERRPEHVMSTANLFGLPTFCQYGVGSPGFGAWRELAACAMTTNWVLAGRSAAFPLMYHWRVLPGAPPVHEDYADVEAAVAFWGGAPSVGRRLEAIAAAAASIVLFMEHIPLSLPDWLATRQAAGIEAVTSAGVLLEERLLEGVEVMNAGGLLHFDAHFHNILTDGRRLYFTDFGLATSPRFELSAEESAFAVRNRTHDLGHTMMWLVNWLVTSAAGVRSTHGTPPVARNDFVRRWAEGERQPGLPEPLAAILDRRAPLAAVLNDFYWDLFGTSRTTPYPAERAESAIAA</sequence>
<name>A0ABP6ZH02_9ACTN</name>
<protein>
    <recommendedName>
        <fullName evidence="3">Serine/threonine protein phosphatase</fullName>
    </recommendedName>
</protein>
<comment type="caution">
    <text evidence="1">The sequence shown here is derived from an EMBL/GenBank/DDBJ whole genome shotgun (WGS) entry which is preliminary data.</text>
</comment>
<dbReference type="InterPro" id="IPR011009">
    <property type="entry name" value="Kinase-like_dom_sf"/>
</dbReference>
<dbReference type="SUPFAM" id="SSF56112">
    <property type="entry name" value="Protein kinase-like (PK-like)"/>
    <property type="match status" value="1"/>
</dbReference>
<dbReference type="RefSeq" id="WP_345574933.1">
    <property type="nucleotide sequence ID" value="NZ_BAABDQ010000043.1"/>
</dbReference>
<evidence type="ECO:0000313" key="1">
    <source>
        <dbReference type="EMBL" id="GAA3607394.1"/>
    </source>
</evidence>
<keyword evidence="2" id="KW-1185">Reference proteome</keyword>
<reference evidence="2" key="1">
    <citation type="journal article" date="2019" name="Int. J. Syst. Evol. Microbiol.">
        <title>The Global Catalogue of Microorganisms (GCM) 10K type strain sequencing project: providing services to taxonomists for standard genome sequencing and annotation.</title>
        <authorList>
            <consortium name="The Broad Institute Genomics Platform"/>
            <consortium name="The Broad Institute Genome Sequencing Center for Infectious Disease"/>
            <person name="Wu L."/>
            <person name="Ma J."/>
        </authorList>
    </citation>
    <scope>NUCLEOTIDE SEQUENCE [LARGE SCALE GENOMIC DNA]</scope>
    <source>
        <strain evidence="2">JCM 17326</strain>
    </source>
</reference>
<accession>A0ABP6ZH02</accession>
<gene>
    <name evidence="1" type="ORF">GCM10022419_110380</name>
</gene>
<evidence type="ECO:0008006" key="3">
    <source>
        <dbReference type="Google" id="ProtNLM"/>
    </source>
</evidence>
<evidence type="ECO:0000313" key="2">
    <source>
        <dbReference type="Proteomes" id="UP001500630"/>
    </source>
</evidence>
<dbReference type="EMBL" id="BAABDQ010000043">
    <property type="protein sequence ID" value="GAA3607394.1"/>
    <property type="molecule type" value="Genomic_DNA"/>
</dbReference>
<proteinExistence type="predicted"/>